<dbReference type="Proteomes" id="UP000681722">
    <property type="component" value="Unassembled WGS sequence"/>
</dbReference>
<evidence type="ECO:0000313" key="1">
    <source>
        <dbReference type="EMBL" id="CAF1165804.1"/>
    </source>
</evidence>
<dbReference type="EMBL" id="CAJOBA010034192">
    <property type="protein sequence ID" value="CAF3979885.1"/>
    <property type="molecule type" value="Genomic_DNA"/>
</dbReference>
<protein>
    <submittedName>
        <fullName evidence="1">Uncharacterized protein</fullName>
    </submittedName>
</protein>
<sequence length="170" mass="20023">GDKGYCYIPYSYMCNPKRCSQAYAVRAMGTDPKEEEEHIKSTWDWVDDVDYSWSHRHPETSHGDYDSVNDDCIVVEFRQPYDFWNHPQPYRDVIFGDATAEDYRRKNYDAHNTQGRFDMNNIEGGMYGVIRNFNNSNMQRGIPVMDSNFNNSNMQRAMPVMGSNFFCFRI</sequence>
<evidence type="ECO:0000313" key="4">
    <source>
        <dbReference type="EMBL" id="CAF3979885.1"/>
    </source>
</evidence>
<organism evidence="1 5">
    <name type="scientific">Didymodactylos carnosus</name>
    <dbReference type="NCBI Taxonomy" id="1234261"/>
    <lineage>
        <taxon>Eukaryota</taxon>
        <taxon>Metazoa</taxon>
        <taxon>Spiralia</taxon>
        <taxon>Gnathifera</taxon>
        <taxon>Rotifera</taxon>
        <taxon>Eurotatoria</taxon>
        <taxon>Bdelloidea</taxon>
        <taxon>Philodinida</taxon>
        <taxon>Philodinidae</taxon>
        <taxon>Didymodactylos</taxon>
    </lineage>
</organism>
<keyword evidence="5" id="KW-1185">Reference proteome</keyword>
<dbReference type="Proteomes" id="UP000677228">
    <property type="component" value="Unassembled WGS sequence"/>
</dbReference>
<comment type="caution">
    <text evidence="1">The sequence shown here is derived from an EMBL/GenBank/DDBJ whole genome shotgun (WGS) entry which is preliminary data.</text>
</comment>
<gene>
    <name evidence="1" type="ORF">GPM918_LOCUS21920</name>
    <name evidence="2" type="ORF">OVA965_LOCUS22444</name>
    <name evidence="3" type="ORF">SRO942_LOCUS21918</name>
    <name evidence="4" type="ORF">TMI583_LOCUS23158</name>
</gene>
<proteinExistence type="predicted"/>
<evidence type="ECO:0000313" key="5">
    <source>
        <dbReference type="Proteomes" id="UP000663829"/>
    </source>
</evidence>
<dbReference type="EMBL" id="CAJNOK010012669">
    <property type="protein sequence ID" value="CAF1168419.1"/>
    <property type="molecule type" value="Genomic_DNA"/>
</dbReference>
<dbReference type="Proteomes" id="UP000663829">
    <property type="component" value="Unassembled WGS sequence"/>
</dbReference>
<reference evidence="1" key="1">
    <citation type="submission" date="2021-02" db="EMBL/GenBank/DDBJ databases">
        <authorList>
            <person name="Nowell W R."/>
        </authorList>
    </citation>
    <scope>NUCLEOTIDE SEQUENCE</scope>
</reference>
<dbReference type="Proteomes" id="UP000682733">
    <property type="component" value="Unassembled WGS sequence"/>
</dbReference>
<accession>A0A814TX45</accession>
<dbReference type="EMBL" id="CAJNOQ010007352">
    <property type="protein sequence ID" value="CAF1165804.1"/>
    <property type="molecule type" value="Genomic_DNA"/>
</dbReference>
<name>A0A814TX45_9BILA</name>
<evidence type="ECO:0000313" key="3">
    <source>
        <dbReference type="EMBL" id="CAF3929456.1"/>
    </source>
</evidence>
<evidence type="ECO:0000313" key="2">
    <source>
        <dbReference type="EMBL" id="CAF1168419.1"/>
    </source>
</evidence>
<dbReference type="AlphaFoldDB" id="A0A814TX45"/>
<feature type="non-terminal residue" evidence="1">
    <location>
        <position position="1"/>
    </location>
</feature>
<dbReference type="EMBL" id="CAJOBC010007351">
    <property type="protein sequence ID" value="CAF3929456.1"/>
    <property type="molecule type" value="Genomic_DNA"/>
</dbReference>